<accession>A0A918FCU9</accession>
<name>A0A918FCU9_9DEIO</name>
<evidence type="ECO:0000256" key="8">
    <source>
        <dbReference type="SAM" id="Phobius"/>
    </source>
</evidence>
<dbReference type="Gene3D" id="3.30.565.10">
    <property type="entry name" value="Histidine kinase-like ATPase, C-terminal domain"/>
    <property type="match status" value="1"/>
</dbReference>
<dbReference type="Pfam" id="PF00672">
    <property type="entry name" value="HAMP"/>
    <property type="match status" value="1"/>
</dbReference>
<dbReference type="Proteomes" id="UP000603865">
    <property type="component" value="Unassembled WGS sequence"/>
</dbReference>
<dbReference type="InterPro" id="IPR003594">
    <property type="entry name" value="HATPase_dom"/>
</dbReference>
<dbReference type="InterPro" id="IPR036097">
    <property type="entry name" value="HisK_dim/P_sf"/>
</dbReference>
<comment type="caution">
    <text evidence="11">The sequence shown here is derived from an EMBL/GenBank/DDBJ whole genome shotgun (WGS) entry which is preliminary data.</text>
</comment>
<evidence type="ECO:0000256" key="3">
    <source>
        <dbReference type="ARBA" id="ARBA00012438"/>
    </source>
</evidence>
<evidence type="ECO:0000313" key="12">
    <source>
        <dbReference type="Proteomes" id="UP000603865"/>
    </source>
</evidence>
<dbReference type="FunFam" id="3.30.565.10:FF:000006">
    <property type="entry name" value="Sensor histidine kinase WalK"/>
    <property type="match status" value="1"/>
</dbReference>
<evidence type="ECO:0000313" key="11">
    <source>
        <dbReference type="EMBL" id="GGR23258.1"/>
    </source>
</evidence>
<comment type="subcellular location">
    <subcellularLocation>
        <location evidence="2">Membrane</location>
    </subcellularLocation>
</comment>
<dbReference type="InterPro" id="IPR004358">
    <property type="entry name" value="Sig_transdc_His_kin-like_C"/>
</dbReference>
<dbReference type="EMBL" id="BMQL01000030">
    <property type="protein sequence ID" value="GGR23258.1"/>
    <property type="molecule type" value="Genomic_DNA"/>
</dbReference>
<dbReference type="InterPro" id="IPR003660">
    <property type="entry name" value="HAMP_dom"/>
</dbReference>
<feature type="transmembrane region" description="Helical" evidence="8">
    <location>
        <begin position="174"/>
        <end position="198"/>
    </location>
</feature>
<keyword evidence="8" id="KW-0812">Transmembrane</keyword>
<dbReference type="CDD" id="cd00082">
    <property type="entry name" value="HisKA"/>
    <property type="match status" value="1"/>
</dbReference>
<gene>
    <name evidence="11" type="ORF">GCM10008957_39000</name>
</gene>
<evidence type="ECO:0000256" key="5">
    <source>
        <dbReference type="ARBA" id="ARBA00022679"/>
    </source>
</evidence>
<dbReference type="AlphaFoldDB" id="A0A918FCU9"/>
<evidence type="ECO:0000259" key="9">
    <source>
        <dbReference type="PROSITE" id="PS50109"/>
    </source>
</evidence>
<evidence type="ECO:0000256" key="4">
    <source>
        <dbReference type="ARBA" id="ARBA00022553"/>
    </source>
</evidence>
<dbReference type="SMART" id="SM00388">
    <property type="entry name" value="HisKA"/>
    <property type="match status" value="1"/>
</dbReference>
<comment type="catalytic activity">
    <reaction evidence="1">
        <text>ATP + protein L-histidine = ADP + protein N-phospho-L-histidine.</text>
        <dbReference type="EC" id="2.7.13.3"/>
    </reaction>
</comment>
<dbReference type="RefSeq" id="WP_189092176.1">
    <property type="nucleotide sequence ID" value="NZ_BMQL01000030.1"/>
</dbReference>
<dbReference type="InterPro" id="IPR050736">
    <property type="entry name" value="Sensor_HK_Regulatory"/>
</dbReference>
<dbReference type="InterPro" id="IPR036890">
    <property type="entry name" value="HATPase_C_sf"/>
</dbReference>
<dbReference type="SUPFAM" id="SSF47384">
    <property type="entry name" value="Homodimeric domain of signal transducing histidine kinase"/>
    <property type="match status" value="1"/>
</dbReference>
<dbReference type="SUPFAM" id="SSF55874">
    <property type="entry name" value="ATPase domain of HSP90 chaperone/DNA topoisomerase II/histidine kinase"/>
    <property type="match status" value="1"/>
</dbReference>
<dbReference type="EC" id="2.7.13.3" evidence="3"/>
<keyword evidence="5" id="KW-0808">Transferase</keyword>
<feature type="domain" description="Histidine kinase" evidence="9">
    <location>
        <begin position="255"/>
        <end position="468"/>
    </location>
</feature>
<keyword evidence="6 11" id="KW-0418">Kinase</keyword>
<keyword evidence="8" id="KW-0472">Membrane</keyword>
<dbReference type="GO" id="GO:0016020">
    <property type="term" value="C:membrane"/>
    <property type="evidence" value="ECO:0007669"/>
    <property type="project" value="UniProtKB-SubCell"/>
</dbReference>
<evidence type="ECO:0000256" key="6">
    <source>
        <dbReference type="ARBA" id="ARBA00022777"/>
    </source>
</evidence>
<dbReference type="InterPro" id="IPR005467">
    <property type="entry name" value="His_kinase_dom"/>
</dbReference>
<keyword evidence="12" id="KW-1185">Reference proteome</keyword>
<keyword evidence="4" id="KW-0597">Phosphoprotein</keyword>
<dbReference type="SUPFAM" id="SSF158472">
    <property type="entry name" value="HAMP domain-like"/>
    <property type="match status" value="1"/>
</dbReference>
<feature type="domain" description="HAMP" evidence="10">
    <location>
        <begin position="195"/>
        <end position="247"/>
    </location>
</feature>
<dbReference type="SMART" id="SM00304">
    <property type="entry name" value="HAMP"/>
    <property type="match status" value="1"/>
</dbReference>
<dbReference type="Gene3D" id="6.10.340.10">
    <property type="match status" value="1"/>
</dbReference>
<dbReference type="SMART" id="SM00387">
    <property type="entry name" value="HATPase_c"/>
    <property type="match status" value="1"/>
</dbReference>
<dbReference type="InterPro" id="IPR003661">
    <property type="entry name" value="HisK_dim/P_dom"/>
</dbReference>
<feature type="transmembrane region" description="Helical" evidence="8">
    <location>
        <begin position="12"/>
        <end position="35"/>
    </location>
</feature>
<sequence length="476" mass="52297">MKRPFLRSLTGQLTLAFVLLSLITLGLVGIFSFVFTRNEYSDLLTGQIQAQVARELQTYFATHRTVKGFRSGPGSDQDLLPSIGNRADIPPDPPGRRMELQEGGPFILLDSTWRTLKFTLGYPVGSVWPDRARTAAIPVNVPGQTAVIAYLLPTGHRPPFDLRSAAFLNTIQQAILLVMVVASLIAALMGVVLARTLLLPLRQLLRGLQAMQSGRSVEPLPALRQDEMGELLSAFNLMSQEVIRNQRARRQLTADIAHDLNTPLSVISGSLEGMLDGTFAVNQVRLERLQHQTLHITSLIRDLRFLALADAGELSLQKHPVDLTQVLSEIARTFEQPAAQQGVELLHQLPERPQLMVVDPTRITQVMQNLLSNALEHTPTGGRVEIQGLVQESVFQISVQDTGSGVPAEMVPYVFERLYRANASRHSGGSGLGLTISRSIIEAHGGQMRIESQEGEGTVVTFSLPLESHVHASHRE</sequence>
<dbReference type="PROSITE" id="PS50885">
    <property type="entry name" value="HAMP"/>
    <property type="match status" value="1"/>
</dbReference>
<evidence type="ECO:0000259" key="10">
    <source>
        <dbReference type="PROSITE" id="PS50885"/>
    </source>
</evidence>
<protein>
    <recommendedName>
        <fullName evidence="3">histidine kinase</fullName>
        <ecNumber evidence="3">2.7.13.3</ecNumber>
    </recommendedName>
</protein>
<dbReference type="PANTHER" id="PTHR43711:SF1">
    <property type="entry name" value="HISTIDINE KINASE 1"/>
    <property type="match status" value="1"/>
</dbReference>
<keyword evidence="7" id="KW-0902">Two-component regulatory system</keyword>
<proteinExistence type="predicted"/>
<dbReference type="PRINTS" id="PR00344">
    <property type="entry name" value="BCTRLSENSOR"/>
</dbReference>
<evidence type="ECO:0000256" key="2">
    <source>
        <dbReference type="ARBA" id="ARBA00004370"/>
    </source>
</evidence>
<reference evidence="11" key="1">
    <citation type="journal article" date="2014" name="Int. J. Syst. Evol. Microbiol.">
        <title>Complete genome sequence of Corynebacterium casei LMG S-19264T (=DSM 44701T), isolated from a smear-ripened cheese.</title>
        <authorList>
            <consortium name="US DOE Joint Genome Institute (JGI-PGF)"/>
            <person name="Walter F."/>
            <person name="Albersmeier A."/>
            <person name="Kalinowski J."/>
            <person name="Ruckert C."/>
        </authorList>
    </citation>
    <scope>NUCLEOTIDE SEQUENCE</scope>
    <source>
        <strain evidence="11">JCM 31311</strain>
    </source>
</reference>
<dbReference type="PROSITE" id="PS50109">
    <property type="entry name" value="HIS_KIN"/>
    <property type="match status" value="1"/>
</dbReference>
<dbReference type="PANTHER" id="PTHR43711">
    <property type="entry name" value="TWO-COMPONENT HISTIDINE KINASE"/>
    <property type="match status" value="1"/>
</dbReference>
<evidence type="ECO:0000256" key="1">
    <source>
        <dbReference type="ARBA" id="ARBA00000085"/>
    </source>
</evidence>
<dbReference type="CDD" id="cd06225">
    <property type="entry name" value="HAMP"/>
    <property type="match status" value="1"/>
</dbReference>
<organism evidence="11 12">
    <name type="scientific">Deinococcus ruber</name>
    <dbReference type="NCBI Taxonomy" id="1848197"/>
    <lineage>
        <taxon>Bacteria</taxon>
        <taxon>Thermotogati</taxon>
        <taxon>Deinococcota</taxon>
        <taxon>Deinococci</taxon>
        <taxon>Deinococcales</taxon>
        <taxon>Deinococcaceae</taxon>
        <taxon>Deinococcus</taxon>
    </lineage>
</organism>
<dbReference type="Gene3D" id="1.10.287.130">
    <property type="match status" value="1"/>
</dbReference>
<dbReference type="Pfam" id="PF00512">
    <property type="entry name" value="HisKA"/>
    <property type="match status" value="1"/>
</dbReference>
<keyword evidence="8" id="KW-1133">Transmembrane helix</keyword>
<dbReference type="CDD" id="cd00075">
    <property type="entry name" value="HATPase"/>
    <property type="match status" value="1"/>
</dbReference>
<dbReference type="Pfam" id="PF02518">
    <property type="entry name" value="HATPase_c"/>
    <property type="match status" value="1"/>
</dbReference>
<dbReference type="GO" id="GO:0000155">
    <property type="term" value="F:phosphorelay sensor kinase activity"/>
    <property type="evidence" value="ECO:0007669"/>
    <property type="project" value="InterPro"/>
</dbReference>
<evidence type="ECO:0000256" key="7">
    <source>
        <dbReference type="ARBA" id="ARBA00023012"/>
    </source>
</evidence>
<reference evidence="11" key="2">
    <citation type="submission" date="2020-09" db="EMBL/GenBank/DDBJ databases">
        <authorList>
            <person name="Sun Q."/>
            <person name="Ohkuma M."/>
        </authorList>
    </citation>
    <scope>NUCLEOTIDE SEQUENCE</scope>
    <source>
        <strain evidence="11">JCM 31311</strain>
    </source>
</reference>